<sequence length="552" mass="61076">MVLGTPLLPAASYCHLTKPHPAQHKEHSAWKDDLNTTIQQVNLKRERFIKKRREGLQSQSFLPSALAPRLNLHTKLEILPAMVARVWSDDNSLQLEATTEFLKLFSIERRMSIEEVIESGVVPRFVEFLMREDYPQLQFQAAWALTNIATGTSENIKVVIDHGAVPIFVKLLASPSDNVCEQAVWALGNVAGDSPRCRDLVLGEGTLIPVRPALPVLAQLIRSNDEEVLTDACWALSYLSDGTNDKVQAVIEAGVCPRLVELLGHRSRLVLTAALRTIGNIVMGNDFQTQCIINCGALPYLLGLLIHNHNKSIKEKVCWLISNIACGNREQIQAVIDAGLIGPLVNLLQNAEFDIKKEAAWAISNATCRGTHDQIKYLVTEGCIKTIIVTVCIEGLGNILKVGEAEKNTDSDIGDLNQFAQLVEEAEGLEKIENLRSHDNKIHWKSVKILEIGPQLGNGEEDALGNNVITNGKLAFRLFTFLVDMFRLLVRCVPTGGPYGFMAQRSRARQIVLGAIPRVSADERLRPHYEPLPALVNWLFSPADGAPWATKL</sequence>
<dbReference type="InterPro" id="IPR011989">
    <property type="entry name" value="ARM-like"/>
</dbReference>
<dbReference type="SUPFAM" id="SSF48371">
    <property type="entry name" value="ARM repeat"/>
    <property type="match status" value="1"/>
</dbReference>
<dbReference type="GO" id="GO:0015031">
    <property type="term" value="P:protein transport"/>
    <property type="evidence" value="ECO:0007669"/>
    <property type="project" value="UniProtKB-KW"/>
</dbReference>
<evidence type="ECO:0000313" key="6">
    <source>
        <dbReference type="EMBL" id="GAY68248.1"/>
    </source>
</evidence>
<feature type="repeat" description="ARM" evidence="5">
    <location>
        <begin position="163"/>
        <end position="205"/>
    </location>
</feature>
<dbReference type="InterPro" id="IPR016024">
    <property type="entry name" value="ARM-type_fold"/>
</dbReference>
<dbReference type="PROSITE" id="PS50176">
    <property type="entry name" value="ARM_REPEAT"/>
    <property type="match status" value="4"/>
</dbReference>
<evidence type="ECO:0008006" key="8">
    <source>
        <dbReference type="Google" id="ProtNLM"/>
    </source>
</evidence>
<proteinExistence type="inferred from homology"/>
<name>A0A2H5QUF0_CITUN</name>
<dbReference type="PANTHER" id="PTHR23316">
    <property type="entry name" value="IMPORTIN ALPHA"/>
    <property type="match status" value="1"/>
</dbReference>
<comment type="caution">
    <text evidence="6">The sequence shown here is derived from an EMBL/GenBank/DDBJ whole genome shotgun (WGS) entry which is preliminary data.</text>
</comment>
<feature type="repeat" description="ARM" evidence="5">
    <location>
        <begin position="339"/>
        <end position="367"/>
    </location>
</feature>
<dbReference type="STRING" id="55188.A0A2H5QUF0"/>
<dbReference type="Pfam" id="PF16186">
    <property type="entry name" value="Arm_3"/>
    <property type="match status" value="1"/>
</dbReference>
<keyword evidence="4" id="KW-0653">Protein transport</keyword>
<protein>
    <recommendedName>
        <fullName evidence="8">Importin subunit alpha</fullName>
    </recommendedName>
</protein>
<dbReference type="Gene3D" id="1.25.10.10">
    <property type="entry name" value="Leucine-rich Repeat Variant"/>
    <property type="match status" value="1"/>
</dbReference>
<evidence type="ECO:0000256" key="2">
    <source>
        <dbReference type="ARBA" id="ARBA00022448"/>
    </source>
</evidence>
<feature type="repeat" description="ARM" evidence="5">
    <location>
        <begin position="120"/>
        <end position="163"/>
    </location>
</feature>
<evidence type="ECO:0000256" key="3">
    <source>
        <dbReference type="ARBA" id="ARBA00022737"/>
    </source>
</evidence>
<keyword evidence="2" id="KW-0813">Transport</keyword>
<dbReference type="Pfam" id="PF00514">
    <property type="entry name" value="Arm"/>
    <property type="match status" value="6"/>
</dbReference>
<dbReference type="SMART" id="SM00185">
    <property type="entry name" value="ARM"/>
    <property type="match status" value="6"/>
</dbReference>
<organism evidence="6 7">
    <name type="scientific">Citrus unshiu</name>
    <name type="common">Satsuma mandarin</name>
    <name type="synonym">Citrus nobilis var. unshiu</name>
    <dbReference type="NCBI Taxonomy" id="55188"/>
    <lineage>
        <taxon>Eukaryota</taxon>
        <taxon>Viridiplantae</taxon>
        <taxon>Streptophyta</taxon>
        <taxon>Embryophyta</taxon>
        <taxon>Tracheophyta</taxon>
        <taxon>Spermatophyta</taxon>
        <taxon>Magnoliopsida</taxon>
        <taxon>eudicotyledons</taxon>
        <taxon>Gunneridae</taxon>
        <taxon>Pentapetalae</taxon>
        <taxon>rosids</taxon>
        <taxon>malvids</taxon>
        <taxon>Sapindales</taxon>
        <taxon>Rutaceae</taxon>
        <taxon>Aurantioideae</taxon>
        <taxon>Citrus</taxon>
    </lineage>
</organism>
<keyword evidence="3" id="KW-0677">Repeat</keyword>
<evidence type="ECO:0000256" key="1">
    <source>
        <dbReference type="ARBA" id="ARBA00010394"/>
    </source>
</evidence>
<evidence type="ECO:0000256" key="5">
    <source>
        <dbReference type="PROSITE-ProRule" id="PRU00259"/>
    </source>
</evidence>
<dbReference type="InterPro" id="IPR000225">
    <property type="entry name" value="Armadillo"/>
</dbReference>
<comment type="similarity">
    <text evidence="1">Belongs to the importin alpha family.</text>
</comment>
<gene>
    <name evidence="6" type="ORF">CUMW_262640</name>
</gene>
<reference evidence="6 7" key="1">
    <citation type="journal article" date="2017" name="Front. Genet.">
        <title>Draft sequencing of the heterozygous diploid genome of Satsuma (Citrus unshiu Marc.) using a hybrid assembly approach.</title>
        <authorList>
            <person name="Shimizu T."/>
            <person name="Tanizawa Y."/>
            <person name="Mochizuki T."/>
            <person name="Nagasaki H."/>
            <person name="Yoshioka T."/>
            <person name="Toyoda A."/>
            <person name="Fujiyama A."/>
            <person name="Kaminuma E."/>
            <person name="Nakamura Y."/>
        </authorList>
    </citation>
    <scope>NUCLEOTIDE SEQUENCE [LARGE SCALE GENOMIC DNA]</scope>
    <source>
        <strain evidence="7">cv. Miyagawa wase</strain>
    </source>
</reference>
<keyword evidence="7" id="KW-1185">Reference proteome</keyword>
<feature type="repeat" description="ARM" evidence="5">
    <location>
        <begin position="212"/>
        <end position="254"/>
    </location>
</feature>
<accession>A0A2H5QUF0</accession>
<dbReference type="EMBL" id="BDQV01000841">
    <property type="protein sequence ID" value="GAY68248.1"/>
    <property type="molecule type" value="Genomic_DNA"/>
</dbReference>
<evidence type="ECO:0000256" key="4">
    <source>
        <dbReference type="ARBA" id="ARBA00022927"/>
    </source>
</evidence>
<dbReference type="InterPro" id="IPR032413">
    <property type="entry name" value="Arm_3"/>
</dbReference>
<evidence type="ECO:0000313" key="7">
    <source>
        <dbReference type="Proteomes" id="UP000236630"/>
    </source>
</evidence>
<dbReference type="Proteomes" id="UP000236630">
    <property type="component" value="Unassembled WGS sequence"/>
</dbReference>
<dbReference type="AlphaFoldDB" id="A0A2H5QUF0"/>